<keyword evidence="2" id="KW-0732">Signal</keyword>
<gene>
    <name evidence="3" type="ORF">H103_00544</name>
</gene>
<protein>
    <submittedName>
        <fullName evidence="3">Uncharacterized protein</fullName>
    </submittedName>
</protein>
<evidence type="ECO:0000256" key="1">
    <source>
        <dbReference type="SAM" id="MobiDB-lite"/>
    </source>
</evidence>
<evidence type="ECO:0000313" key="3">
    <source>
        <dbReference type="EMBL" id="EZF57132.1"/>
    </source>
</evidence>
<dbReference type="AlphaFoldDB" id="A0A022WFL6"/>
<accession>A0A022WFL6</accession>
<organism evidence="3">
    <name type="scientific">Trichophyton rubrum CBS 288.86</name>
    <dbReference type="NCBI Taxonomy" id="1215330"/>
    <lineage>
        <taxon>Eukaryota</taxon>
        <taxon>Fungi</taxon>
        <taxon>Dikarya</taxon>
        <taxon>Ascomycota</taxon>
        <taxon>Pezizomycotina</taxon>
        <taxon>Eurotiomycetes</taxon>
        <taxon>Eurotiomycetidae</taxon>
        <taxon>Onygenales</taxon>
        <taxon>Arthrodermataceae</taxon>
        <taxon>Trichophyton</taxon>
    </lineage>
</organism>
<feature type="signal peptide" evidence="2">
    <location>
        <begin position="1"/>
        <end position="20"/>
    </location>
</feature>
<feature type="region of interest" description="Disordered" evidence="1">
    <location>
        <begin position="23"/>
        <end position="53"/>
    </location>
</feature>
<sequence>MTRLEFILLLWVCIALGGQAVSQTTSGQKPSIPGETTPAGPTKPRIGLLGIVTDGTPSKREIQQLRRIVRKSRKGTGIALQFRGHHDPGPCRPQRARLPPIQRSQDSHRTAVSVGSFPSKVSRISDLVENSIERFVQVRNM</sequence>
<evidence type="ECO:0000256" key="2">
    <source>
        <dbReference type="SAM" id="SignalP"/>
    </source>
</evidence>
<proteinExistence type="predicted"/>
<name>A0A022WFL6_TRIRU</name>
<dbReference type="HOGENOM" id="CLU_1826674_0_0_1"/>
<feature type="chain" id="PRO_5001508375" evidence="2">
    <location>
        <begin position="21"/>
        <end position="141"/>
    </location>
</feature>
<dbReference type="Proteomes" id="UP000023758">
    <property type="component" value="Unassembled WGS sequence"/>
</dbReference>
<dbReference type="EMBL" id="KK207697">
    <property type="protein sequence ID" value="EZF57132.1"/>
    <property type="molecule type" value="Genomic_DNA"/>
</dbReference>
<reference evidence="3" key="1">
    <citation type="submission" date="2014-02" db="EMBL/GenBank/DDBJ databases">
        <title>The Genome Sequence of Trichophyton rubrum (morphotype fischeri) CBS 288.86.</title>
        <authorList>
            <consortium name="The Broad Institute Genomics Platform"/>
            <person name="Cuomo C.A."/>
            <person name="White T.C."/>
            <person name="Graser Y."/>
            <person name="Martinez-Rossi N."/>
            <person name="Heitman J."/>
            <person name="Young S.K."/>
            <person name="Zeng Q."/>
            <person name="Gargeya S."/>
            <person name="Abouelleil A."/>
            <person name="Alvarado L."/>
            <person name="Chapman S.B."/>
            <person name="Gainer-Dewar J."/>
            <person name="Goldberg J."/>
            <person name="Griggs A."/>
            <person name="Gujja S."/>
            <person name="Hansen M."/>
            <person name="Howarth C."/>
            <person name="Imamovic A."/>
            <person name="Larimer J."/>
            <person name="Martinez D."/>
            <person name="Murphy C."/>
            <person name="Pearson M.D."/>
            <person name="Persinoti G."/>
            <person name="Poon T."/>
            <person name="Priest M."/>
            <person name="Roberts A.D."/>
            <person name="Saif S."/>
            <person name="Shea T.D."/>
            <person name="Sykes S.N."/>
            <person name="Wortman J."/>
            <person name="Nusbaum C."/>
            <person name="Birren B."/>
        </authorList>
    </citation>
    <scope>NUCLEOTIDE SEQUENCE [LARGE SCALE GENOMIC DNA]</scope>
    <source>
        <strain evidence="3">CBS 288.86</strain>
    </source>
</reference>